<reference evidence="2" key="1">
    <citation type="submission" date="2020-09" db="EMBL/GenBank/DDBJ databases">
        <title>Comparative genome analyses of four rice-infecting Rhizoctonia solani isolates reveal extensive enrichment of homogalacturonan modification genes.</title>
        <authorList>
            <person name="Lee D.-Y."/>
            <person name="Jeon J."/>
            <person name="Kim K.-T."/>
            <person name="Cheong K."/>
            <person name="Song H."/>
            <person name="Choi G."/>
            <person name="Ko J."/>
            <person name="Opiyo S.O."/>
            <person name="Zuo S."/>
            <person name="Madhav S."/>
            <person name="Lee Y.-H."/>
            <person name="Wang G.-L."/>
        </authorList>
    </citation>
    <scope>NUCLEOTIDE SEQUENCE</scope>
    <source>
        <strain evidence="2">AG1-IA WGL</strain>
    </source>
</reference>
<gene>
    <name evidence="2" type="ORF">RHS03_07810</name>
</gene>
<name>A0A8H7LQM2_9AGAM</name>
<dbReference type="Proteomes" id="UP000602905">
    <property type="component" value="Unassembled WGS sequence"/>
</dbReference>
<dbReference type="EMBL" id="JACYCD010000325">
    <property type="protein sequence ID" value="KAF8696584.1"/>
    <property type="molecule type" value="Genomic_DNA"/>
</dbReference>
<organism evidence="2 3">
    <name type="scientific">Rhizoctonia solani</name>
    <dbReference type="NCBI Taxonomy" id="456999"/>
    <lineage>
        <taxon>Eukaryota</taxon>
        <taxon>Fungi</taxon>
        <taxon>Dikarya</taxon>
        <taxon>Basidiomycota</taxon>
        <taxon>Agaricomycotina</taxon>
        <taxon>Agaricomycetes</taxon>
        <taxon>Cantharellales</taxon>
        <taxon>Ceratobasidiaceae</taxon>
        <taxon>Rhizoctonia</taxon>
    </lineage>
</organism>
<protein>
    <submittedName>
        <fullName evidence="2">Uncharacterized protein</fullName>
    </submittedName>
</protein>
<sequence length="262" mass="28654">MGHCVHNQESRLTKGHLQEDALNSNALDLMLGIAANHLPEACWPPGLARDPPYKEEVPQPSTDKERKQEENKRIPNPAPTTLLDPVERGPANHPRRPATEPTQEGTIGWQVNKLARKQTCEEDSPAGHRQGVGHHGRHVLYCALSTKDRRQTQDWGCKLPPGADQEGVSHAPDARVNREGNQQPHTGDQGALGNGQGEQGNFETLRTVKAPKSSIGEDKDKPSPGSNAGAKLAIVGNQDNPDVHNATDHIAKWTNVITHIWR</sequence>
<evidence type="ECO:0000313" key="2">
    <source>
        <dbReference type="EMBL" id="KAF8696584.1"/>
    </source>
</evidence>
<accession>A0A8H7LQM2</accession>
<feature type="non-terminal residue" evidence="2">
    <location>
        <position position="262"/>
    </location>
</feature>
<feature type="non-terminal residue" evidence="2">
    <location>
        <position position="1"/>
    </location>
</feature>
<evidence type="ECO:0000256" key="1">
    <source>
        <dbReference type="SAM" id="MobiDB-lite"/>
    </source>
</evidence>
<evidence type="ECO:0000313" key="3">
    <source>
        <dbReference type="Proteomes" id="UP000602905"/>
    </source>
</evidence>
<feature type="region of interest" description="Disordered" evidence="1">
    <location>
        <begin position="150"/>
        <end position="232"/>
    </location>
</feature>
<dbReference type="AlphaFoldDB" id="A0A8H7LQM2"/>
<comment type="caution">
    <text evidence="2">The sequence shown here is derived from an EMBL/GenBank/DDBJ whole genome shotgun (WGS) entry which is preliminary data.</text>
</comment>
<feature type="region of interest" description="Disordered" evidence="1">
    <location>
        <begin position="45"/>
        <end position="110"/>
    </location>
</feature>
<proteinExistence type="predicted"/>
<feature type="compositionally biased region" description="Basic and acidic residues" evidence="1">
    <location>
        <begin position="51"/>
        <end position="73"/>
    </location>
</feature>